<evidence type="ECO:0000256" key="4">
    <source>
        <dbReference type="ARBA" id="ARBA00007920"/>
    </source>
</evidence>
<dbReference type="InterPro" id="IPR019734">
    <property type="entry name" value="TPR_rpt"/>
</dbReference>
<sequence length="1017" mass="113969">MGERQVGIMVLSPEGDDDSNGGSSDINVEYVMSQKDTLDTGQTIANIYPNSILFVHGLDGDRVGSWTAEGPKMCFWPKDLLPRYFPKARIMTFGYNANVILNTVEGRIAEFANNLIAELSARRCGEVKSRPLIFVCHSMGGIVVKRALAAASNRLAHSGISESCHSIIFMATPHRGSSKAAYMDLATKLVNVLSGRVTTKAIKEITLFSDVLDDINSSFVDISWKYQIVSFFEKEPTGNLGMIVEKFSAVMEVPAEINQIACTANHRTICRFHDSGSADFTTFRLQLQSLVSSATDEAMSSLLDAMSSDSDRSFAISGLGGLGKTQLVLKFIHTYCQKLGYSHVLWATAEDSNKLANAFRDMAVELGVVEQSVIDDDRCRQAMRDWFTNHKRWLLILDNADKPRILVDYIPYPLHGSVILTSRDGGIQRKEYAASGLKLPPLTDADGASFLLKALRDHPDAPELDEGDVTIRNLAAEISRELGGHPLALTTIAAYINNCDSSLAEFLANFRQNRGEIFEKTAPYNLEPEPYYKQTLATCWSMTLRPLHLDKGAGAVLGILALLDPDKINMDILADYASDKRASRISALENPSTYRSGYIILRKRAFVYQGATGFTVHRLVQEAWISELNERHMLWEAFDDAVRCIARIYPRQVNGESMSNDFDDCRKLTSHVISLEKHFQKHFKQLFDSSTTSEHMPKSGERFAQLLADAGWFLYEAGQWESGKAFFETGISICDKVFAMKPTKLTAVLYNNLGVIYDSQHKPDESLANAMKALKIREECLPAGDPEMGNSYSNIGHSFIDKGDYVQAQKHYLDAIQVHEKCETPSHDLLEGAYSCMGKSMLYLDRLDEAEFWIQKAMHYHEHFKPANFFVAETLFAMGSLRMKQKRWGEAEELIQESLSIRTRILGKNARLVGVCLHHLGFIKDHIGELDMAETYFRRAIDIFSVSSEKQTGLLERSMIRLVQVLEHGAEANSEEVSHLREEISKSAKLDKLTQELEAYDDIGWEGVVQVAYRCYK</sequence>
<evidence type="ECO:0000259" key="11">
    <source>
        <dbReference type="Pfam" id="PF25000"/>
    </source>
</evidence>
<dbReference type="Pfam" id="PF05057">
    <property type="entry name" value="DUF676"/>
    <property type="match status" value="1"/>
</dbReference>
<dbReference type="Pfam" id="PF13374">
    <property type="entry name" value="TPR_10"/>
    <property type="match status" value="1"/>
</dbReference>
<evidence type="ECO:0000256" key="1">
    <source>
        <dbReference type="ARBA" id="ARBA00004173"/>
    </source>
</evidence>
<dbReference type="InterPro" id="IPR011990">
    <property type="entry name" value="TPR-like_helical_dom_sf"/>
</dbReference>
<evidence type="ECO:0000259" key="10">
    <source>
        <dbReference type="Pfam" id="PF05057"/>
    </source>
</evidence>
<dbReference type="InterPro" id="IPR029058">
    <property type="entry name" value="AB_hydrolase_fold"/>
</dbReference>
<comment type="subcellular location">
    <subcellularLocation>
        <location evidence="2">Endoplasmic reticulum</location>
    </subcellularLocation>
    <subcellularLocation>
        <location evidence="3">Membrane</location>
    </subcellularLocation>
    <subcellularLocation>
        <location evidence="1">Mitochondrion</location>
    </subcellularLocation>
</comment>
<dbReference type="GO" id="GO:0016020">
    <property type="term" value="C:membrane"/>
    <property type="evidence" value="ECO:0007669"/>
    <property type="project" value="UniProtKB-SubCell"/>
</dbReference>
<dbReference type="Pfam" id="PF00931">
    <property type="entry name" value="NB-ARC"/>
    <property type="match status" value="1"/>
</dbReference>
<dbReference type="Gene3D" id="3.40.50.300">
    <property type="entry name" value="P-loop containing nucleotide triphosphate hydrolases"/>
    <property type="match status" value="1"/>
</dbReference>
<feature type="repeat" description="TPR" evidence="8">
    <location>
        <begin position="789"/>
        <end position="822"/>
    </location>
</feature>
<dbReference type="InterPro" id="IPR056681">
    <property type="entry name" value="DUF7779"/>
</dbReference>
<dbReference type="GO" id="GO:0043531">
    <property type="term" value="F:ADP binding"/>
    <property type="evidence" value="ECO:0007669"/>
    <property type="project" value="InterPro"/>
</dbReference>
<accession>A0A8H5UWB3</accession>
<dbReference type="SMART" id="SM00028">
    <property type="entry name" value="TPR"/>
    <property type="match status" value="6"/>
</dbReference>
<evidence type="ECO:0000313" key="13">
    <source>
        <dbReference type="Proteomes" id="UP000547976"/>
    </source>
</evidence>
<evidence type="ECO:0000313" key="12">
    <source>
        <dbReference type="EMBL" id="KAF5601712.1"/>
    </source>
</evidence>
<feature type="domain" description="DUF676" evidence="10">
    <location>
        <begin position="53"/>
        <end position="233"/>
    </location>
</feature>
<dbReference type="Pfam" id="PF13424">
    <property type="entry name" value="TPR_12"/>
    <property type="match status" value="1"/>
</dbReference>
<keyword evidence="7" id="KW-0472">Membrane</keyword>
<dbReference type="Pfam" id="PF25000">
    <property type="entry name" value="DUF7779"/>
    <property type="match status" value="1"/>
</dbReference>
<gene>
    <name evidence="12" type="ORF">FSUBG_8078</name>
</gene>
<dbReference type="SUPFAM" id="SSF52540">
    <property type="entry name" value="P-loop containing nucleoside triphosphate hydrolases"/>
    <property type="match status" value="1"/>
</dbReference>
<dbReference type="PANTHER" id="PTHR48182:SF2">
    <property type="entry name" value="PROTEIN SERAC1"/>
    <property type="match status" value="1"/>
</dbReference>
<dbReference type="SUPFAM" id="SSF53474">
    <property type="entry name" value="alpha/beta-Hydrolases"/>
    <property type="match status" value="1"/>
</dbReference>
<evidence type="ECO:0000256" key="2">
    <source>
        <dbReference type="ARBA" id="ARBA00004240"/>
    </source>
</evidence>
<dbReference type="PANTHER" id="PTHR48182">
    <property type="entry name" value="PROTEIN SERAC1"/>
    <property type="match status" value="1"/>
</dbReference>
<dbReference type="Gene3D" id="1.25.40.10">
    <property type="entry name" value="Tetratricopeptide repeat domain"/>
    <property type="match status" value="2"/>
</dbReference>
<evidence type="ECO:0000256" key="3">
    <source>
        <dbReference type="ARBA" id="ARBA00004370"/>
    </source>
</evidence>
<organism evidence="12 13">
    <name type="scientific">Gibberella subglutinans</name>
    <name type="common">Fusarium subglutinans</name>
    <dbReference type="NCBI Taxonomy" id="42677"/>
    <lineage>
        <taxon>Eukaryota</taxon>
        <taxon>Fungi</taxon>
        <taxon>Dikarya</taxon>
        <taxon>Ascomycota</taxon>
        <taxon>Pezizomycotina</taxon>
        <taxon>Sordariomycetes</taxon>
        <taxon>Hypocreomycetidae</taxon>
        <taxon>Hypocreales</taxon>
        <taxon>Nectriaceae</taxon>
        <taxon>Fusarium</taxon>
        <taxon>Fusarium fujikuroi species complex</taxon>
    </lineage>
</organism>
<protein>
    <submittedName>
        <fullName evidence="12">Tetratricopeptide and DUF676 domain protein</fullName>
    </submittedName>
</protein>
<feature type="domain" description="NB-ARC" evidence="9">
    <location>
        <begin position="301"/>
        <end position="433"/>
    </location>
</feature>
<dbReference type="PRINTS" id="PR00364">
    <property type="entry name" value="DISEASERSIST"/>
</dbReference>
<dbReference type="AlphaFoldDB" id="A0A8H5UWB3"/>
<dbReference type="RefSeq" id="XP_036536481.1">
    <property type="nucleotide sequence ID" value="XM_036686449.1"/>
</dbReference>
<evidence type="ECO:0000259" key="9">
    <source>
        <dbReference type="Pfam" id="PF00931"/>
    </source>
</evidence>
<evidence type="ECO:0000256" key="8">
    <source>
        <dbReference type="PROSITE-ProRule" id="PRU00339"/>
    </source>
</evidence>
<dbReference type="InterPro" id="IPR002182">
    <property type="entry name" value="NB-ARC"/>
</dbReference>
<name>A0A8H5UWB3_GIBSU</name>
<dbReference type="Gene3D" id="3.40.50.1820">
    <property type="entry name" value="alpha/beta hydrolase"/>
    <property type="match status" value="1"/>
</dbReference>
<dbReference type="SUPFAM" id="SSF48452">
    <property type="entry name" value="TPR-like"/>
    <property type="match status" value="1"/>
</dbReference>
<dbReference type="InterPro" id="IPR007751">
    <property type="entry name" value="DUF676_lipase-like"/>
</dbReference>
<dbReference type="Proteomes" id="UP000547976">
    <property type="component" value="Unassembled WGS sequence"/>
</dbReference>
<comment type="caution">
    <text evidence="12">The sequence shown here is derived from an EMBL/GenBank/DDBJ whole genome shotgun (WGS) entry which is preliminary data.</text>
</comment>
<proteinExistence type="inferred from homology"/>
<evidence type="ECO:0000256" key="5">
    <source>
        <dbReference type="ARBA" id="ARBA00022824"/>
    </source>
</evidence>
<dbReference type="InterPro" id="IPR052374">
    <property type="entry name" value="SERAC1"/>
</dbReference>
<reference evidence="12 13" key="1">
    <citation type="submission" date="2020-05" db="EMBL/GenBank/DDBJ databases">
        <title>Identification and distribution of gene clusters putatively required for synthesis of sphingolipid metabolism inhibitors in phylogenetically diverse species of the filamentous fungus Fusarium.</title>
        <authorList>
            <person name="Kim H.-S."/>
            <person name="Busman M."/>
            <person name="Brown D.W."/>
            <person name="Divon H."/>
            <person name="Uhlig S."/>
            <person name="Proctor R.H."/>
        </authorList>
    </citation>
    <scope>NUCLEOTIDE SEQUENCE [LARGE SCALE GENOMIC DNA]</scope>
    <source>
        <strain evidence="12 13">NRRL 66333</strain>
    </source>
</reference>
<comment type="similarity">
    <text evidence="4">Belongs to the putative lipase ROG1 family.</text>
</comment>
<keyword evidence="5" id="KW-0256">Endoplasmic reticulum</keyword>
<evidence type="ECO:0000256" key="6">
    <source>
        <dbReference type="ARBA" id="ARBA00023128"/>
    </source>
</evidence>
<dbReference type="InterPro" id="IPR027417">
    <property type="entry name" value="P-loop_NTPase"/>
</dbReference>
<dbReference type="GO" id="GO:0005739">
    <property type="term" value="C:mitochondrion"/>
    <property type="evidence" value="ECO:0007669"/>
    <property type="project" value="UniProtKB-SubCell"/>
</dbReference>
<keyword evidence="8" id="KW-0802">TPR repeat</keyword>
<feature type="domain" description="DUF7779" evidence="11">
    <location>
        <begin position="549"/>
        <end position="631"/>
    </location>
</feature>
<dbReference type="EMBL" id="JAAOAV010000107">
    <property type="protein sequence ID" value="KAF5601712.1"/>
    <property type="molecule type" value="Genomic_DNA"/>
</dbReference>
<keyword evidence="6" id="KW-0496">Mitochondrion</keyword>
<dbReference type="GO" id="GO:0005783">
    <property type="term" value="C:endoplasmic reticulum"/>
    <property type="evidence" value="ECO:0007669"/>
    <property type="project" value="UniProtKB-SubCell"/>
</dbReference>
<dbReference type="GeneID" id="59321167"/>
<evidence type="ECO:0000256" key="7">
    <source>
        <dbReference type="ARBA" id="ARBA00023136"/>
    </source>
</evidence>
<keyword evidence="13" id="KW-1185">Reference proteome</keyword>
<dbReference type="PROSITE" id="PS50005">
    <property type="entry name" value="TPR"/>
    <property type="match status" value="1"/>
</dbReference>
<dbReference type="OrthoDB" id="6161812at2759"/>